<dbReference type="Pfam" id="PF14706">
    <property type="entry name" value="Tnp_DNA_bind"/>
    <property type="match status" value="1"/>
</dbReference>
<dbReference type="PANTHER" id="PTHR37319">
    <property type="entry name" value="TRANSPOSASE"/>
    <property type="match status" value="1"/>
</dbReference>
<dbReference type="InterPro" id="IPR038215">
    <property type="entry name" value="TN5-like_N_sf"/>
</dbReference>
<protein>
    <recommendedName>
        <fullName evidence="1">Transposase Tn5-like N-terminal domain-containing protein</fullName>
    </recommendedName>
</protein>
<evidence type="ECO:0000313" key="3">
    <source>
        <dbReference type="Proteomes" id="UP000494363"/>
    </source>
</evidence>
<organism evidence="2 3">
    <name type="scientific">Paraburkholderia humisilvae</name>
    <dbReference type="NCBI Taxonomy" id="627669"/>
    <lineage>
        <taxon>Bacteria</taxon>
        <taxon>Pseudomonadati</taxon>
        <taxon>Pseudomonadota</taxon>
        <taxon>Betaproteobacteria</taxon>
        <taxon>Burkholderiales</taxon>
        <taxon>Burkholderiaceae</taxon>
        <taxon>Paraburkholderia</taxon>
    </lineage>
</organism>
<gene>
    <name evidence="2" type="ORF">LMG29542_08599</name>
</gene>
<dbReference type="InterPro" id="IPR047768">
    <property type="entry name" value="Tn5p-like"/>
</dbReference>
<feature type="domain" description="Transposase Tn5-like N-terminal" evidence="1">
    <location>
        <begin position="10"/>
        <end position="68"/>
    </location>
</feature>
<name>A0A6J5FCN8_9BURK</name>
<dbReference type="InterPro" id="IPR012337">
    <property type="entry name" value="RNaseH-like_sf"/>
</dbReference>
<keyword evidence="3" id="KW-1185">Reference proteome</keyword>
<dbReference type="SUPFAM" id="SSF53098">
    <property type="entry name" value="Ribonuclease H-like"/>
    <property type="match status" value="1"/>
</dbReference>
<accession>A0A6J5FCN8</accession>
<sequence>MAGKRQADERAWFEKEVEASEFHDARLRKRFGVVLEQLWSGMDQTIPFVCQDWASTRAVYHFLSNDRVSEQDILSGHFQASAERFKATQGPILILQDTTTFSVGTSRTHWLYRQDVGPKRKAWPAHAADAM</sequence>
<evidence type="ECO:0000313" key="2">
    <source>
        <dbReference type="EMBL" id="CAB3775217.1"/>
    </source>
</evidence>
<proteinExistence type="predicted"/>
<dbReference type="AlphaFoldDB" id="A0A6J5FCN8"/>
<dbReference type="Proteomes" id="UP000494363">
    <property type="component" value="Unassembled WGS sequence"/>
</dbReference>
<dbReference type="Gene3D" id="3.90.350.10">
    <property type="entry name" value="Transposase Inhibitor Protein From Tn5, Chain A, domain 1"/>
    <property type="match status" value="1"/>
</dbReference>
<evidence type="ECO:0000259" key="1">
    <source>
        <dbReference type="Pfam" id="PF14706"/>
    </source>
</evidence>
<reference evidence="2 3" key="1">
    <citation type="submission" date="2020-04" db="EMBL/GenBank/DDBJ databases">
        <authorList>
            <person name="De Canck E."/>
        </authorList>
    </citation>
    <scope>NUCLEOTIDE SEQUENCE [LARGE SCALE GENOMIC DNA]</scope>
    <source>
        <strain evidence="2 3">LMG 29542</strain>
    </source>
</reference>
<dbReference type="Gene3D" id="1.10.246.40">
    <property type="entry name" value="Tn5 transposase, domain 1"/>
    <property type="match status" value="1"/>
</dbReference>
<dbReference type="EMBL" id="CADIKH010000325">
    <property type="protein sequence ID" value="CAB3775217.1"/>
    <property type="molecule type" value="Genomic_DNA"/>
</dbReference>
<dbReference type="RefSeq" id="WP_377757594.1">
    <property type="nucleotide sequence ID" value="NZ_JBHTEA010000007.1"/>
</dbReference>
<dbReference type="PANTHER" id="PTHR37319:SF1">
    <property type="entry name" value="TRANSPOSASE TN5 DIMERISATION DOMAIN-CONTAINING PROTEIN"/>
    <property type="match status" value="1"/>
</dbReference>
<dbReference type="InterPro" id="IPR014735">
    <property type="entry name" value="Transposase_Tn5-like_N"/>
</dbReference>